<sequence length="516" mass="53032">MSPSLPPRWRWLALRAGRSLNRAALPFLRDADLNDDDYELQPPKPKLEMLQLMGIAFFAVSGSAYGVEEIVPLGGPFLSLAALVIAPAVWSAPMLLVTAELSVALPRAGGYPLLLTAYLHKALLYDASSAAYSASAASIPTNATTAAATAAAAAASALAAAAEPSSDPLAADPSSFEAEAGSAGGAEGVALAVVRVLLVALAAALNALDPDPRLWPSGREAWFSFLCIVLWNCCGYDSAGMVAAEVRSPRSSFPRALWGALALWPTQPHSFLLSTTHRRTYPLLGASLGGGGLEAALTAASAVSMAGVLFTILCTSSRALLAMATLRMLPPALGRLHPRFGTPAAAICANASLATLTLRFDDALQLSMLFYCGSAALQCAACARLRSMHPQLPRPSLLLPTPLLGLPCAVACLVLLLAPRRLLATAAAVLAALGGGHAALSALTVRCAGDAFAARVEHELETRRRPLRATVDTPRCSLPPLPCAQLSRGGSTAAAGGGEEGSRGGDDGEVLPGVLG</sequence>
<dbReference type="KEGG" id="ehx:EMIHUDRAFT_110614"/>
<keyword evidence="4 9" id="KW-0812">Transmembrane</keyword>
<dbReference type="Proteomes" id="UP000013827">
    <property type="component" value="Unassembled WGS sequence"/>
</dbReference>
<evidence type="ECO:0000256" key="9">
    <source>
        <dbReference type="SAM" id="Phobius"/>
    </source>
</evidence>
<accession>A0A0D3KJC0</accession>
<dbReference type="GeneID" id="17281125"/>
<evidence type="ECO:0000256" key="7">
    <source>
        <dbReference type="ARBA" id="ARBA00024041"/>
    </source>
</evidence>
<dbReference type="AlphaFoldDB" id="A0A0D3KJC0"/>
<keyword evidence="3" id="KW-1003">Cell membrane</keyword>
<dbReference type="PaxDb" id="2903-EOD35855"/>
<dbReference type="PANTHER" id="PTHR45826">
    <property type="entry name" value="POLYAMINE TRANSPORTER PUT1"/>
    <property type="match status" value="1"/>
</dbReference>
<evidence type="ECO:0000256" key="5">
    <source>
        <dbReference type="ARBA" id="ARBA00022989"/>
    </source>
</evidence>
<dbReference type="GO" id="GO:0005886">
    <property type="term" value="C:plasma membrane"/>
    <property type="evidence" value="ECO:0007669"/>
    <property type="project" value="UniProtKB-SubCell"/>
</dbReference>
<evidence type="ECO:0000256" key="2">
    <source>
        <dbReference type="ARBA" id="ARBA00022448"/>
    </source>
</evidence>
<evidence type="ECO:0000256" key="3">
    <source>
        <dbReference type="ARBA" id="ARBA00022475"/>
    </source>
</evidence>
<dbReference type="Pfam" id="PF13520">
    <property type="entry name" value="AA_permease_2"/>
    <property type="match status" value="1"/>
</dbReference>
<feature type="region of interest" description="Disordered" evidence="8">
    <location>
        <begin position="480"/>
        <end position="516"/>
    </location>
</feature>
<evidence type="ECO:0000256" key="1">
    <source>
        <dbReference type="ARBA" id="ARBA00004651"/>
    </source>
</evidence>
<dbReference type="GO" id="GO:0015203">
    <property type="term" value="F:polyamine transmembrane transporter activity"/>
    <property type="evidence" value="ECO:0007669"/>
    <property type="project" value="UniProtKB-ARBA"/>
</dbReference>
<dbReference type="InterPro" id="IPR002293">
    <property type="entry name" value="AA/rel_permease1"/>
</dbReference>
<feature type="transmembrane region" description="Helical" evidence="9">
    <location>
        <begin position="295"/>
        <end position="320"/>
    </location>
</feature>
<evidence type="ECO:0000313" key="11">
    <source>
        <dbReference type="Proteomes" id="UP000013827"/>
    </source>
</evidence>
<keyword evidence="5 9" id="KW-1133">Transmembrane helix</keyword>
<dbReference type="InterPro" id="IPR044566">
    <property type="entry name" value="RMV1-like"/>
</dbReference>
<keyword evidence="11" id="KW-1185">Reference proteome</keyword>
<evidence type="ECO:0008006" key="12">
    <source>
        <dbReference type="Google" id="ProtNLM"/>
    </source>
</evidence>
<proteinExistence type="inferred from homology"/>
<comment type="subcellular location">
    <subcellularLocation>
        <location evidence="1">Cell membrane</location>
        <topology evidence="1">Multi-pass membrane protein</topology>
    </subcellularLocation>
</comment>
<feature type="transmembrane region" description="Helical" evidence="9">
    <location>
        <begin position="424"/>
        <end position="445"/>
    </location>
</feature>
<dbReference type="STRING" id="2903.R1FA50"/>
<protein>
    <recommendedName>
        <fullName evidence="12">Amino acid permease/ SLC12A domain-containing protein</fullName>
    </recommendedName>
</protein>
<comment type="similarity">
    <text evidence="7">Belongs to the amino acid-polyamine-organocation (APC) superfamily. Polyamine:cation symporter (PHS) (TC 2.A.3.12) family.</text>
</comment>
<feature type="transmembrane region" description="Helical" evidence="9">
    <location>
        <begin position="397"/>
        <end position="418"/>
    </location>
</feature>
<evidence type="ECO:0000313" key="10">
    <source>
        <dbReference type="EnsemblProtists" id="EOD35855"/>
    </source>
</evidence>
<evidence type="ECO:0000256" key="4">
    <source>
        <dbReference type="ARBA" id="ARBA00022692"/>
    </source>
</evidence>
<dbReference type="Gene3D" id="1.20.1740.10">
    <property type="entry name" value="Amino acid/polyamine transporter I"/>
    <property type="match status" value="1"/>
</dbReference>
<reference evidence="11" key="1">
    <citation type="journal article" date="2013" name="Nature">
        <title>Pan genome of the phytoplankton Emiliania underpins its global distribution.</title>
        <authorList>
            <person name="Read B.A."/>
            <person name="Kegel J."/>
            <person name="Klute M.J."/>
            <person name="Kuo A."/>
            <person name="Lefebvre S.C."/>
            <person name="Maumus F."/>
            <person name="Mayer C."/>
            <person name="Miller J."/>
            <person name="Monier A."/>
            <person name="Salamov A."/>
            <person name="Young J."/>
            <person name="Aguilar M."/>
            <person name="Claverie J.M."/>
            <person name="Frickenhaus S."/>
            <person name="Gonzalez K."/>
            <person name="Herman E.K."/>
            <person name="Lin Y.C."/>
            <person name="Napier J."/>
            <person name="Ogata H."/>
            <person name="Sarno A.F."/>
            <person name="Shmutz J."/>
            <person name="Schroeder D."/>
            <person name="de Vargas C."/>
            <person name="Verret F."/>
            <person name="von Dassow P."/>
            <person name="Valentin K."/>
            <person name="Van de Peer Y."/>
            <person name="Wheeler G."/>
            <person name="Dacks J.B."/>
            <person name="Delwiche C.F."/>
            <person name="Dyhrman S.T."/>
            <person name="Glockner G."/>
            <person name="John U."/>
            <person name="Richards T."/>
            <person name="Worden A.Z."/>
            <person name="Zhang X."/>
            <person name="Grigoriev I.V."/>
            <person name="Allen A.E."/>
            <person name="Bidle K."/>
            <person name="Borodovsky M."/>
            <person name="Bowler C."/>
            <person name="Brownlee C."/>
            <person name="Cock J.M."/>
            <person name="Elias M."/>
            <person name="Gladyshev V.N."/>
            <person name="Groth M."/>
            <person name="Guda C."/>
            <person name="Hadaegh A."/>
            <person name="Iglesias-Rodriguez M.D."/>
            <person name="Jenkins J."/>
            <person name="Jones B.M."/>
            <person name="Lawson T."/>
            <person name="Leese F."/>
            <person name="Lindquist E."/>
            <person name="Lobanov A."/>
            <person name="Lomsadze A."/>
            <person name="Malik S.B."/>
            <person name="Marsh M.E."/>
            <person name="Mackinder L."/>
            <person name="Mock T."/>
            <person name="Mueller-Roeber B."/>
            <person name="Pagarete A."/>
            <person name="Parker M."/>
            <person name="Probert I."/>
            <person name="Quesneville H."/>
            <person name="Raines C."/>
            <person name="Rensing S.A."/>
            <person name="Riano-Pachon D.M."/>
            <person name="Richier S."/>
            <person name="Rokitta S."/>
            <person name="Shiraiwa Y."/>
            <person name="Soanes D.M."/>
            <person name="van der Giezen M."/>
            <person name="Wahlund T.M."/>
            <person name="Williams B."/>
            <person name="Wilson W."/>
            <person name="Wolfe G."/>
            <person name="Wurch L.L."/>
        </authorList>
    </citation>
    <scope>NUCLEOTIDE SEQUENCE</scope>
</reference>
<reference evidence="10" key="2">
    <citation type="submission" date="2024-10" db="UniProtKB">
        <authorList>
            <consortium name="EnsemblProtists"/>
        </authorList>
    </citation>
    <scope>IDENTIFICATION</scope>
</reference>
<dbReference type="PANTHER" id="PTHR45826:SF25">
    <property type="entry name" value="AMINO ACID PERMEASE-LIKE PROTEIN"/>
    <property type="match status" value="1"/>
</dbReference>
<keyword evidence="2" id="KW-0813">Transport</keyword>
<dbReference type="RefSeq" id="XP_005788284.1">
    <property type="nucleotide sequence ID" value="XM_005788227.1"/>
</dbReference>
<dbReference type="HOGENOM" id="CLU_528347_0_0_1"/>
<keyword evidence="6 9" id="KW-0472">Membrane</keyword>
<dbReference type="eggNOG" id="KOG1287">
    <property type="taxonomic scope" value="Eukaryota"/>
</dbReference>
<organism evidence="10 11">
    <name type="scientific">Emiliania huxleyi (strain CCMP1516)</name>
    <dbReference type="NCBI Taxonomy" id="280463"/>
    <lineage>
        <taxon>Eukaryota</taxon>
        <taxon>Haptista</taxon>
        <taxon>Haptophyta</taxon>
        <taxon>Prymnesiophyceae</taxon>
        <taxon>Isochrysidales</taxon>
        <taxon>Noelaerhabdaceae</taxon>
        <taxon>Emiliania</taxon>
    </lineage>
</organism>
<evidence type="ECO:0000256" key="8">
    <source>
        <dbReference type="SAM" id="MobiDB-lite"/>
    </source>
</evidence>
<evidence type="ECO:0000256" key="6">
    <source>
        <dbReference type="ARBA" id="ARBA00023136"/>
    </source>
</evidence>
<dbReference type="EnsemblProtists" id="EOD35855">
    <property type="protein sequence ID" value="EOD35855"/>
    <property type="gene ID" value="EMIHUDRAFT_110614"/>
</dbReference>
<name>A0A0D3KJC0_EMIH1</name>